<feature type="signal peptide" evidence="1">
    <location>
        <begin position="1"/>
        <end position="24"/>
    </location>
</feature>
<dbReference type="Proteomes" id="UP000274131">
    <property type="component" value="Unassembled WGS sequence"/>
</dbReference>
<dbReference type="EMBL" id="UXUI01011874">
    <property type="protein sequence ID" value="VDD96563.1"/>
    <property type="molecule type" value="Genomic_DNA"/>
</dbReference>
<accession>A0A0N4VMB8</accession>
<evidence type="ECO:0000313" key="4">
    <source>
        <dbReference type="WBParaSite" id="EVEC_0001206901-mRNA-1"/>
    </source>
</evidence>
<reference evidence="4" key="1">
    <citation type="submission" date="2017-02" db="UniProtKB">
        <authorList>
            <consortium name="WormBaseParasite"/>
        </authorList>
    </citation>
    <scope>IDENTIFICATION</scope>
</reference>
<feature type="chain" id="PRO_5043123090" evidence="1">
    <location>
        <begin position="25"/>
        <end position="157"/>
    </location>
</feature>
<organism evidence="4">
    <name type="scientific">Enterobius vermicularis</name>
    <name type="common">Human pinworm</name>
    <dbReference type="NCBI Taxonomy" id="51028"/>
    <lineage>
        <taxon>Eukaryota</taxon>
        <taxon>Metazoa</taxon>
        <taxon>Ecdysozoa</taxon>
        <taxon>Nematoda</taxon>
        <taxon>Chromadorea</taxon>
        <taxon>Rhabditida</taxon>
        <taxon>Spirurina</taxon>
        <taxon>Oxyuridomorpha</taxon>
        <taxon>Oxyuroidea</taxon>
        <taxon>Oxyuridae</taxon>
        <taxon>Enterobius</taxon>
    </lineage>
</organism>
<dbReference type="WBParaSite" id="EVEC_0001206901-mRNA-1">
    <property type="protein sequence ID" value="EVEC_0001206901-mRNA-1"/>
    <property type="gene ID" value="EVEC_0001206901"/>
</dbReference>
<evidence type="ECO:0000313" key="2">
    <source>
        <dbReference type="EMBL" id="VDD96563.1"/>
    </source>
</evidence>
<keyword evidence="1" id="KW-0732">Signal</keyword>
<dbReference type="AlphaFoldDB" id="A0A0N4VMB8"/>
<sequence>MNIHRVHFGLFLSVILVSFQNVFGNNFSPSTDLNDEQQIWLDDYSGGNFVGFDHYVNSDSDVIKRSAAFGRAHFRPGKRSNDYIKLDTGFLDDDKSKRSVVTGRARFRPAKRAVLFPEWNQYFKTNVKRLVATGRAHFRPAKRYSGFPLAAGHDLLM</sequence>
<proteinExistence type="predicted"/>
<evidence type="ECO:0000256" key="1">
    <source>
        <dbReference type="SAM" id="SignalP"/>
    </source>
</evidence>
<dbReference type="OrthoDB" id="5853887at2759"/>
<gene>
    <name evidence="2" type="ORF">EVEC_LOCUS11314</name>
</gene>
<name>A0A0N4VMB8_ENTVE</name>
<keyword evidence="3" id="KW-1185">Reference proteome</keyword>
<protein>
    <submittedName>
        <fullName evidence="4">Secreted protein</fullName>
    </submittedName>
</protein>
<evidence type="ECO:0000313" key="3">
    <source>
        <dbReference type="Proteomes" id="UP000274131"/>
    </source>
</evidence>
<reference evidence="2 3" key="2">
    <citation type="submission" date="2018-10" db="EMBL/GenBank/DDBJ databases">
        <authorList>
            <consortium name="Pathogen Informatics"/>
        </authorList>
    </citation>
    <scope>NUCLEOTIDE SEQUENCE [LARGE SCALE GENOMIC DNA]</scope>
</reference>